<dbReference type="Pfam" id="PF14076">
    <property type="entry name" value="DUF4258"/>
    <property type="match status" value="1"/>
</dbReference>
<protein>
    <submittedName>
        <fullName evidence="1">DUF4258 domain-containing protein</fullName>
    </submittedName>
</protein>
<dbReference type="InterPro" id="IPR025354">
    <property type="entry name" value="DUF4258"/>
</dbReference>
<organism evidence="1 2">
    <name type="scientific">Microcoleus anatoxicus PTRS2</name>
    <dbReference type="NCBI Taxonomy" id="2705321"/>
    <lineage>
        <taxon>Bacteria</taxon>
        <taxon>Bacillati</taxon>
        <taxon>Cyanobacteriota</taxon>
        <taxon>Cyanophyceae</taxon>
        <taxon>Oscillatoriophycideae</taxon>
        <taxon>Oscillatoriales</taxon>
        <taxon>Microcoleaceae</taxon>
        <taxon>Microcoleus</taxon>
        <taxon>Microcoleus anatoxicus</taxon>
    </lineage>
</organism>
<keyword evidence="2" id="KW-1185">Reference proteome</keyword>
<reference evidence="1 2" key="1">
    <citation type="journal article" date="2020" name="Harmful Algae">
        <title>Molecular and morphological characterization of a novel dihydroanatoxin-a producing Microcoleus species (cyanobacteria) from the Russian River, California, USA.</title>
        <authorList>
            <person name="Conklin K.Y."/>
            <person name="Stancheva R."/>
            <person name="Otten T.G."/>
            <person name="Fadness R."/>
            <person name="Boyer G.L."/>
            <person name="Read B."/>
            <person name="Zhang X."/>
            <person name="Sheath R.G."/>
        </authorList>
    </citation>
    <scope>NUCLEOTIDE SEQUENCE [LARGE SCALE GENOMIC DNA]</scope>
    <source>
        <strain evidence="1 2">PTRS2</strain>
    </source>
</reference>
<evidence type="ECO:0000313" key="2">
    <source>
        <dbReference type="Proteomes" id="UP001384579"/>
    </source>
</evidence>
<accession>A0ABU8YQ84</accession>
<comment type="caution">
    <text evidence="1">The sequence shown here is derived from an EMBL/GenBank/DDBJ whole genome shotgun (WGS) entry which is preliminary data.</text>
</comment>
<gene>
    <name evidence="1" type="ORF">WMG39_17145</name>
</gene>
<proteinExistence type="predicted"/>
<dbReference type="RefSeq" id="WP_340522629.1">
    <property type="nucleotide sequence ID" value="NZ_JBBLXS010000231.1"/>
</dbReference>
<evidence type="ECO:0000313" key="1">
    <source>
        <dbReference type="EMBL" id="MEK0186562.1"/>
    </source>
</evidence>
<dbReference type="EMBL" id="JBBLXS010000231">
    <property type="protein sequence ID" value="MEK0186562.1"/>
    <property type="molecule type" value="Genomic_DNA"/>
</dbReference>
<name>A0ABU8YQ84_9CYAN</name>
<dbReference type="Proteomes" id="UP001384579">
    <property type="component" value="Unassembled WGS sequence"/>
</dbReference>
<sequence>MTIIAKIRVKIVKNDFEFSQHAVNQSIVRGISVQELREAIMAGEVIEEYPDDKYGPSCLIFGLTITNRPLHVQCSYPSRPLVKIITLYEPDPKIWIDFKLRINQNEQ</sequence>